<dbReference type="InterPro" id="IPR011146">
    <property type="entry name" value="HIT-like"/>
</dbReference>
<dbReference type="GO" id="GO:0009117">
    <property type="term" value="P:nucleotide metabolic process"/>
    <property type="evidence" value="ECO:0007669"/>
    <property type="project" value="TreeGrafter"/>
</dbReference>
<gene>
    <name evidence="5" type="ORF">DP939_12020</name>
</gene>
<dbReference type="OrthoDB" id="9784774at2"/>
<evidence type="ECO:0000256" key="2">
    <source>
        <dbReference type="PIRSR" id="PIRSR601310-3"/>
    </source>
</evidence>
<evidence type="ECO:0000313" key="6">
    <source>
        <dbReference type="Proteomes" id="UP000253303"/>
    </source>
</evidence>
<feature type="active site" description="Tele-AMP-histidine intermediate" evidence="1">
    <location>
        <position position="99"/>
    </location>
</feature>
<dbReference type="InterPro" id="IPR036265">
    <property type="entry name" value="HIT-like_sf"/>
</dbReference>
<feature type="short sequence motif" description="Histidine triad motif" evidence="2 3">
    <location>
        <begin position="97"/>
        <end position="101"/>
    </location>
</feature>
<name>A0A366M0D0_9ACTN</name>
<dbReference type="Pfam" id="PF01230">
    <property type="entry name" value="HIT"/>
    <property type="match status" value="1"/>
</dbReference>
<accession>A0A366M0D0</accession>
<evidence type="ECO:0000259" key="4">
    <source>
        <dbReference type="PROSITE" id="PS51084"/>
    </source>
</evidence>
<evidence type="ECO:0000313" key="5">
    <source>
        <dbReference type="EMBL" id="RBQ19487.1"/>
    </source>
</evidence>
<comment type="caution">
    <text evidence="5">The sequence shown here is derived from an EMBL/GenBank/DDBJ whole genome shotgun (WGS) entry which is preliminary data.</text>
</comment>
<dbReference type="GO" id="GO:0003824">
    <property type="term" value="F:catalytic activity"/>
    <property type="evidence" value="ECO:0007669"/>
    <property type="project" value="InterPro"/>
</dbReference>
<evidence type="ECO:0000256" key="3">
    <source>
        <dbReference type="PROSITE-ProRule" id="PRU00464"/>
    </source>
</evidence>
<protein>
    <submittedName>
        <fullName evidence="5">HIT family protein</fullName>
    </submittedName>
</protein>
<dbReference type="SUPFAM" id="SSF54197">
    <property type="entry name" value="HIT-like"/>
    <property type="match status" value="1"/>
</dbReference>
<dbReference type="PANTHER" id="PTHR46648:SF1">
    <property type="entry name" value="ADENOSINE 5'-MONOPHOSPHORAMIDASE HNT1"/>
    <property type="match status" value="1"/>
</dbReference>
<evidence type="ECO:0000256" key="1">
    <source>
        <dbReference type="PIRSR" id="PIRSR601310-1"/>
    </source>
</evidence>
<reference evidence="5 6" key="1">
    <citation type="submission" date="2018-06" db="EMBL/GenBank/DDBJ databases">
        <title>Sphaerisporangium craniellae sp. nov., isolated from a marine sponge in the South China Sea.</title>
        <authorList>
            <person name="Li L."/>
        </authorList>
    </citation>
    <scope>NUCLEOTIDE SEQUENCE [LARGE SCALE GENOMIC DNA]</scope>
    <source>
        <strain evidence="5 6">LHW63015</strain>
    </source>
</reference>
<dbReference type="EMBL" id="QMEY01000004">
    <property type="protein sequence ID" value="RBQ19487.1"/>
    <property type="molecule type" value="Genomic_DNA"/>
</dbReference>
<dbReference type="PRINTS" id="PR00332">
    <property type="entry name" value="HISTRIAD"/>
</dbReference>
<feature type="domain" description="HIT" evidence="4">
    <location>
        <begin position="7"/>
        <end position="112"/>
    </location>
</feature>
<sequence length="140" mass="15164">MRGVECLFCAIAAGAQPAQIVLDDEVAVAFLDTRPVFKGHVLVVPREHAETLTDLPVPAVGPFFQRVQTVAAAVEEGLSAAGTFVAMNNRISQSVAHLHVHVVPRNRKDGLRGFFWPRMKYADEAEAASYAEKIRSALPG</sequence>
<keyword evidence="6" id="KW-1185">Reference proteome</keyword>
<dbReference type="Proteomes" id="UP000253303">
    <property type="component" value="Unassembled WGS sequence"/>
</dbReference>
<dbReference type="PROSITE" id="PS51084">
    <property type="entry name" value="HIT_2"/>
    <property type="match status" value="1"/>
</dbReference>
<dbReference type="AlphaFoldDB" id="A0A366M0D0"/>
<dbReference type="PANTHER" id="PTHR46648">
    <property type="entry name" value="HIT FAMILY PROTEIN 1"/>
    <property type="match status" value="1"/>
</dbReference>
<dbReference type="InterPro" id="IPR001310">
    <property type="entry name" value="Histidine_triad_HIT"/>
</dbReference>
<proteinExistence type="predicted"/>
<dbReference type="Gene3D" id="3.30.428.10">
    <property type="entry name" value="HIT-like"/>
    <property type="match status" value="1"/>
</dbReference>
<organism evidence="5 6">
    <name type="scientific">Spongiactinospora rosea</name>
    <dbReference type="NCBI Taxonomy" id="2248750"/>
    <lineage>
        <taxon>Bacteria</taxon>
        <taxon>Bacillati</taxon>
        <taxon>Actinomycetota</taxon>
        <taxon>Actinomycetes</taxon>
        <taxon>Streptosporangiales</taxon>
        <taxon>Streptosporangiaceae</taxon>
        <taxon>Spongiactinospora</taxon>
    </lineage>
</organism>